<comment type="caution">
    <text evidence="3">The sequence shown here is derived from an EMBL/GenBank/DDBJ whole genome shotgun (WGS) entry which is preliminary data.</text>
</comment>
<evidence type="ECO:0000256" key="2">
    <source>
        <dbReference type="SAM" id="SignalP"/>
    </source>
</evidence>
<dbReference type="EMBL" id="JBHOMY010000035">
    <property type="protein sequence ID" value="MFC1457844.1"/>
    <property type="molecule type" value="Genomic_DNA"/>
</dbReference>
<gene>
    <name evidence="3" type="ORF">ACETIH_14190</name>
</gene>
<evidence type="ECO:0000313" key="3">
    <source>
        <dbReference type="EMBL" id="MFC1457844.1"/>
    </source>
</evidence>
<feature type="region of interest" description="Disordered" evidence="1">
    <location>
        <begin position="34"/>
        <end position="64"/>
    </location>
</feature>
<feature type="signal peptide" evidence="2">
    <location>
        <begin position="1"/>
        <end position="20"/>
    </location>
</feature>
<keyword evidence="2" id="KW-0732">Signal</keyword>
<sequence length="93" mass="9907">MKQFPLAFAIAASISGAVQAQPVMSGYPAVSGYNDPGQAYSGAQRPSRNLTGQFPEGSFPPGHRPTPLQEMLARNGAAAVDAQQYNSWIKRNN</sequence>
<feature type="chain" id="PRO_5046398168" evidence="2">
    <location>
        <begin position="21"/>
        <end position="93"/>
    </location>
</feature>
<reference evidence="3 4" key="1">
    <citation type="submission" date="2024-09" db="EMBL/GenBank/DDBJ databases">
        <title>Nodulacao em especies de Leguminosae Basais da Amazonia e Caracterizacao dos Rizobios e Bacterias Associadas aos Nodulos.</title>
        <authorList>
            <person name="Jambeiro I.C.A."/>
            <person name="Lopes I.S."/>
            <person name="Aguiar E.R.G.R."/>
            <person name="Santos A.F.J."/>
            <person name="Dos Santos J.M.F."/>
            <person name="Gross E."/>
        </authorList>
    </citation>
    <scope>NUCLEOTIDE SEQUENCE [LARGE SCALE GENOMIC DNA]</scope>
    <source>
        <strain evidence="3 4">BRUESC1165</strain>
    </source>
</reference>
<name>A0ABV6Y997_9HYPH</name>
<proteinExistence type="predicted"/>
<evidence type="ECO:0000313" key="4">
    <source>
        <dbReference type="Proteomes" id="UP001593940"/>
    </source>
</evidence>
<accession>A0ABV6Y997</accession>
<keyword evidence="4" id="KW-1185">Reference proteome</keyword>
<organism evidence="3 4">
    <name type="scientific">Microvirga arabica</name>
    <dbReference type="NCBI Taxonomy" id="1128671"/>
    <lineage>
        <taxon>Bacteria</taxon>
        <taxon>Pseudomonadati</taxon>
        <taxon>Pseudomonadota</taxon>
        <taxon>Alphaproteobacteria</taxon>
        <taxon>Hyphomicrobiales</taxon>
        <taxon>Methylobacteriaceae</taxon>
        <taxon>Microvirga</taxon>
    </lineage>
</organism>
<protein>
    <submittedName>
        <fullName evidence="3">Uncharacterized protein</fullName>
    </submittedName>
</protein>
<evidence type="ECO:0000256" key="1">
    <source>
        <dbReference type="SAM" id="MobiDB-lite"/>
    </source>
</evidence>
<dbReference type="RefSeq" id="WP_161725180.1">
    <property type="nucleotide sequence ID" value="NZ_JBHOMY010000035.1"/>
</dbReference>
<dbReference type="Proteomes" id="UP001593940">
    <property type="component" value="Unassembled WGS sequence"/>
</dbReference>